<dbReference type="InterPro" id="IPR021850">
    <property type="entry name" value="Symplekin/Pta1"/>
</dbReference>
<evidence type="ECO:0000259" key="5">
    <source>
        <dbReference type="Pfam" id="PF11935"/>
    </source>
</evidence>
<dbReference type="PANTHER" id="PTHR15245">
    <property type="entry name" value="SYMPLEKIN-RELATED"/>
    <property type="match status" value="1"/>
</dbReference>
<evidence type="ECO:0000256" key="3">
    <source>
        <dbReference type="ARBA" id="ARBA00023242"/>
    </source>
</evidence>
<keyword evidence="7" id="KW-1185">Reference proteome</keyword>
<protein>
    <recommendedName>
        <fullName evidence="5">Symplekin/Pta1 N-terminal domain-containing protein</fullName>
    </recommendedName>
</protein>
<evidence type="ECO:0000256" key="1">
    <source>
        <dbReference type="ARBA" id="ARBA00004123"/>
    </source>
</evidence>
<sequence length="853" mass="94422">MAAQAPGHAVRRQASKARQAGGGARIRVKCEVLLLQTLSLLSSFSRRFVVHKPRLPQLATLDPAFNGRRLVARRQQLRLRPIAFDRAPTGIEPELMGICSSILEVQRSPDPAPSKRRKPRGYRVADTHRRPAMATATTLSVPDQIRQLDDARKLVLGDVKYYPSVVRGIIPIIGPSAPVELRRWGADFLAEAFSTPALPNGEKETMQPYVLTTLESLLESDRQDWLVLRSVIQAAASIYPLAMRWIINNGYDTVTWERMVVIKQRILRIWDTAPPSVRISCIKFAQRVVLAQTVASNAEFRYGGALDVSLDKVPLNHQSLDPRNLEAEATGLLDRMLSVLQESSDALIVDATLNCLSILVRTRPATSGRILNALLNFNPLQAATSPMTPKNKVMVKSMEKTARMLLLHLTKRDPHNPMAPRIQQHLERMVRSVTELFDETSKKRPLEAPQHDGLDAKRQRVVGSHAPIPPLGPGPHSLGDVFTLITNDELKGFDISQLPVGLVAKVSVTALAGLEPELLSKAVDAVRRRLHDLATAPAPELNPNTAPLGVDDDDDDYEPDFYQAEDTEQILNKLDGASSATEPMALDGSLALTSFSLPQPPSLPAETALSAGSGTVARVLEMMKSLDEPAVKKDKAGYNRLAASSGTRDSWMSILSRLATRASAGLEDVSVKGEDDDTKRPEGLSDDIRELLYNYVMEDFRKHIDVAVSWLCEEWYNDKTQMKRGDDHLARYEKCTLRLIDGFLPYLHPQDKVLTRFLSEIPELNPTMLSRIKHMCRDPSVTQLALTSLLYLVIMRPPVKESALDTVQDIWTEFEDARPMAGKYLAKYRPGFLEAANNSKVEGDGAAPAAIAT</sequence>
<dbReference type="SUPFAM" id="SSF48371">
    <property type="entry name" value="ARM repeat"/>
    <property type="match status" value="1"/>
</dbReference>
<dbReference type="InterPro" id="IPR016024">
    <property type="entry name" value="ARM-type_fold"/>
</dbReference>
<gene>
    <name evidence="6" type="ORF">Purlil1_8477</name>
</gene>
<evidence type="ECO:0000256" key="4">
    <source>
        <dbReference type="SAM" id="MobiDB-lite"/>
    </source>
</evidence>
<keyword evidence="3" id="KW-0539">Nucleus</keyword>
<evidence type="ECO:0000313" key="7">
    <source>
        <dbReference type="Proteomes" id="UP001287286"/>
    </source>
</evidence>
<feature type="region of interest" description="Disordered" evidence="4">
    <location>
        <begin position="534"/>
        <end position="554"/>
    </location>
</feature>
<organism evidence="6 7">
    <name type="scientific">Purpureocillium lilacinum</name>
    <name type="common">Paecilomyces lilacinus</name>
    <dbReference type="NCBI Taxonomy" id="33203"/>
    <lineage>
        <taxon>Eukaryota</taxon>
        <taxon>Fungi</taxon>
        <taxon>Dikarya</taxon>
        <taxon>Ascomycota</taxon>
        <taxon>Pezizomycotina</taxon>
        <taxon>Sordariomycetes</taxon>
        <taxon>Hypocreomycetidae</taxon>
        <taxon>Hypocreales</taxon>
        <taxon>Ophiocordycipitaceae</taxon>
        <taxon>Purpureocillium</taxon>
    </lineage>
</organism>
<accession>A0ABR0BSY1</accession>
<keyword evidence="2" id="KW-0507">mRNA processing</keyword>
<feature type="domain" description="Symplekin/Pta1 N-terminal" evidence="5">
    <location>
        <begin position="226"/>
        <end position="443"/>
    </location>
</feature>
<evidence type="ECO:0000256" key="2">
    <source>
        <dbReference type="ARBA" id="ARBA00022664"/>
    </source>
</evidence>
<dbReference type="Gene3D" id="1.25.10.10">
    <property type="entry name" value="Leucine-rich Repeat Variant"/>
    <property type="match status" value="1"/>
</dbReference>
<dbReference type="PANTHER" id="PTHR15245:SF20">
    <property type="entry name" value="SYMPLEKIN"/>
    <property type="match status" value="1"/>
</dbReference>
<dbReference type="InterPro" id="IPR011989">
    <property type="entry name" value="ARM-like"/>
</dbReference>
<name>A0ABR0BSY1_PURLI</name>
<comment type="subcellular location">
    <subcellularLocation>
        <location evidence="1">Nucleus</location>
    </subcellularLocation>
</comment>
<dbReference type="EMBL" id="JAWRVI010000034">
    <property type="protein sequence ID" value="KAK4087179.1"/>
    <property type="molecule type" value="Genomic_DNA"/>
</dbReference>
<dbReference type="Pfam" id="PF11935">
    <property type="entry name" value="SYMPK_PTA1_N"/>
    <property type="match status" value="1"/>
</dbReference>
<evidence type="ECO:0000313" key="6">
    <source>
        <dbReference type="EMBL" id="KAK4087179.1"/>
    </source>
</evidence>
<comment type="caution">
    <text evidence="6">The sequence shown here is derived from an EMBL/GenBank/DDBJ whole genome shotgun (WGS) entry which is preliminary data.</text>
</comment>
<dbReference type="InterPro" id="IPR032460">
    <property type="entry name" value="Symplekin/Pta1_N"/>
</dbReference>
<proteinExistence type="predicted"/>
<dbReference type="Proteomes" id="UP001287286">
    <property type="component" value="Unassembled WGS sequence"/>
</dbReference>
<reference evidence="6 7" key="1">
    <citation type="journal article" date="2024" name="Microbiol. Resour. Announc.">
        <title>Genome annotations for the ascomycete fungi Trichoderma harzianum, Trichoderma aggressivum, and Purpureocillium lilacinum.</title>
        <authorList>
            <person name="Beijen E.P.W."/>
            <person name="Ohm R.A."/>
        </authorList>
    </citation>
    <scope>NUCLEOTIDE SEQUENCE [LARGE SCALE GENOMIC DNA]</scope>
    <source>
        <strain evidence="6 7">CBS 150709</strain>
    </source>
</reference>